<dbReference type="PANTHER" id="PTHR44029">
    <property type="entry name" value="DNAJ HOMOLOG SUBFAMILY C MEMBER 21"/>
    <property type="match status" value="1"/>
</dbReference>
<keyword evidence="3" id="KW-0963">Cytoplasm</keyword>
<dbReference type="Pfam" id="PF12171">
    <property type="entry name" value="zf-C2H2_jaz"/>
    <property type="match status" value="1"/>
</dbReference>
<feature type="compositionally biased region" description="Low complexity" evidence="15">
    <location>
        <begin position="600"/>
        <end position="609"/>
    </location>
</feature>
<evidence type="ECO:0000256" key="11">
    <source>
        <dbReference type="ARBA" id="ARBA00054740"/>
    </source>
</evidence>
<dbReference type="InterPro" id="IPR054076">
    <property type="entry name" value="ZUO1-like_ZHD"/>
</dbReference>
<feature type="domain" description="C2H2-type" evidence="17">
    <location>
        <begin position="401"/>
        <end position="425"/>
    </location>
</feature>
<dbReference type="SUPFAM" id="SSF46565">
    <property type="entry name" value="Chaperone J-domain"/>
    <property type="match status" value="1"/>
</dbReference>
<name>A0A5E4CFC0_MARMO</name>
<dbReference type="InterPro" id="IPR001623">
    <property type="entry name" value="DnaJ_domain"/>
</dbReference>
<dbReference type="PROSITE" id="PS00636">
    <property type="entry name" value="DNAJ_1"/>
    <property type="match status" value="1"/>
</dbReference>
<dbReference type="EMBL" id="WJEC01000497">
    <property type="protein sequence ID" value="KAF7482920.1"/>
    <property type="molecule type" value="Genomic_DNA"/>
</dbReference>
<keyword evidence="7 14" id="KW-0863">Zinc-finger</keyword>
<feature type="region of interest" description="Disordered" evidence="15">
    <location>
        <begin position="366"/>
        <end position="396"/>
    </location>
</feature>
<feature type="compositionally biased region" description="Basic residues" evidence="15">
    <location>
        <begin position="32"/>
        <end position="41"/>
    </location>
</feature>
<comment type="subunit">
    <text evidence="12">Interacts with HSPA8, PA2G4 and ZNF622.</text>
</comment>
<evidence type="ECO:0000259" key="16">
    <source>
        <dbReference type="PROSITE" id="PS50076"/>
    </source>
</evidence>
<evidence type="ECO:0000259" key="17">
    <source>
        <dbReference type="PROSITE" id="PS50157"/>
    </source>
</evidence>
<evidence type="ECO:0000256" key="1">
    <source>
        <dbReference type="ARBA" id="ARBA00004496"/>
    </source>
</evidence>
<dbReference type="Gene3D" id="3.30.160.60">
    <property type="entry name" value="Classic Zinc Finger"/>
    <property type="match status" value="1"/>
</dbReference>
<feature type="domain" description="J" evidence="16">
    <location>
        <begin position="90"/>
        <end position="156"/>
    </location>
</feature>
<keyword evidence="5" id="KW-0479">Metal-binding</keyword>
<feature type="compositionally biased region" description="Basic residues" evidence="15">
    <location>
        <begin position="1"/>
        <end position="10"/>
    </location>
</feature>
<evidence type="ECO:0000256" key="8">
    <source>
        <dbReference type="ARBA" id="ARBA00022833"/>
    </source>
</evidence>
<dbReference type="InterPro" id="IPR022755">
    <property type="entry name" value="Znf_C2H2_jaz"/>
</dbReference>
<accession>A0A5E4CFC0</accession>
<dbReference type="EMBL" id="CABDUW010001302">
    <property type="protein sequence ID" value="VTJ80485.1"/>
    <property type="molecule type" value="Genomic_DNA"/>
</dbReference>
<dbReference type="GO" id="GO:0003676">
    <property type="term" value="F:nucleic acid binding"/>
    <property type="evidence" value="ECO:0007669"/>
    <property type="project" value="InterPro"/>
</dbReference>
<dbReference type="Gene3D" id="1.10.287.110">
    <property type="entry name" value="DnaJ domain"/>
    <property type="match status" value="1"/>
</dbReference>
<dbReference type="InterPro" id="IPR036869">
    <property type="entry name" value="J_dom_sf"/>
</dbReference>
<evidence type="ECO:0000256" key="14">
    <source>
        <dbReference type="PROSITE-ProRule" id="PRU00042"/>
    </source>
</evidence>
<evidence type="ECO:0000313" key="20">
    <source>
        <dbReference type="Proteomes" id="UP000335636"/>
    </source>
</evidence>
<feature type="domain" description="C2H2-type" evidence="17">
    <location>
        <begin position="570"/>
        <end position="599"/>
    </location>
</feature>
<feature type="compositionally biased region" description="Basic residues" evidence="15">
    <location>
        <begin position="610"/>
        <end position="619"/>
    </location>
</feature>
<dbReference type="InterPro" id="IPR013087">
    <property type="entry name" value="Znf_C2H2_type"/>
</dbReference>
<reference evidence="18" key="2">
    <citation type="submission" date="2020-08" db="EMBL/GenBank/DDBJ databases">
        <authorList>
            <person name="Shumante A."/>
            <person name="Zimin A.V."/>
            <person name="Puiu D."/>
            <person name="Salzberg S.L."/>
        </authorList>
    </citation>
    <scope>NUCLEOTIDE SEQUENCE</scope>
    <source>
        <strain evidence="18">WC2-LM</strain>
        <tissue evidence="18">Liver</tissue>
    </source>
</reference>
<keyword evidence="8" id="KW-0862">Zinc</keyword>
<keyword evidence="4" id="KW-0597">Phosphoprotein</keyword>
<evidence type="ECO:0000256" key="3">
    <source>
        <dbReference type="ARBA" id="ARBA00022490"/>
    </source>
</evidence>
<dbReference type="InterPro" id="IPR036236">
    <property type="entry name" value="Znf_C2H2_sf"/>
</dbReference>
<comment type="function">
    <text evidence="11">May act as a co-chaperone for HSP70. May play a role in ribosomal RNA (rRNA) biogenesis, possibly in the maturation of the 60S subunit. Binds the precursor 45S rRNA.</text>
</comment>
<dbReference type="Proteomes" id="UP000662637">
    <property type="component" value="Unassembled WGS sequence"/>
</dbReference>
<evidence type="ECO:0000313" key="18">
    <source>
        <dbReference type="EMBL" id="KAF7482920.1"/>
    </source>
</evidence>
<dbReference type="InterPro" id="IPR051964">
    <property type="entry name" value="Chaperone_stress_response"/>
</dbReference>
<dbReference type="FunFam" id="3.30.160.60:FF:001809">
    <property type="entry name" value="dnaJ homolog subfamily C member 21 isoform X1"/>
    <property type="match status" value="1"/>
</dbReference>
<feature type="region of interest" description="Disordered" evidence="15">
    <location>
        <begin position="414"/>
        <end position="554"/>
    </location>
</feature>
<dbReference type="Pfam" id="PF00226">
    <property type="entry name" value="DnaJ"/>
    <property type="match status" value="1"/>
</dbReference>
<feature type="compositionally biased region" description="Basic residues" evidence="15">
    <location>
        <begin position="468"/>
        <end position="479"/>
    </location>
</feature>
<feature type="compositionally biased region" description="Polar residues" evidence="15">
    <location>
        <begin position="480"/>
        <end position="490"/>
    </location>
</feature>
<reference evidence="19 20" key="1">
    <citation type="submission" date="2019-04" db="EMBL/GenBank/DDBJ databases">
        <authorList>
            <person name="Alioto T."/>
            <person name="Alioto T."/>
        </authorList>
    </citation>
    <scope>NUCLEOTIDE SEQUENCE [LARGE SCALE GENOMIC DNA]</scope>
</reference>
<dbReference type="PANTHER" id="PTHR44029:SF1">
    <property type="entry name" value="DNAJ HOMOLOG SUBFAMILY C MEMBER 21"/>
    <property type="match status" value="1"/>
</dbReference>
<sequence length="619" mass="71409">MRSRGRRRRPLCAPACRSPRRLPPPRASAAPRRCRRRRHARWLAGCGRRAPAGGEDNQRRRRRSGPGPGPGSGPVPGPGHNPLPGPAMKCHYEALGVRRDASEEELKKAYRKLALKWHPDKNLDNAAEAAEQFKLIQAAYDVLSDPQERAWYDNHREALLKGGLDGEYQDDSLDLLHYFTVTCYSGYGDDEKGFYTVYRSVFEMIAKEELESVLEEDVEDFPTFGDSQSDYDKVVHPFYAYWQSFCTQKNFAWKEEYDTRQASNRWEKRAMEKENKKIRDKARKEKNELVRQLVAFIRKRDKRVQAHRKLVEEQNAEKARKAEEMRRQQKLKQAKLAEQYREQSWMTMADLEKELREMEARYEKEFGDGSDDNEMEQHELKDGQDGKDSDEAEDTELYDDLYCPACDKSFKTEKAMKNHEKSKKHREMVALLKQQLEEEEENFSGSHIDENLLNANSEEEIEDTTKQKLSKKQKKKKQKPAQNYDDNCNENGPGEGIKVDPENINLNQDSAKKLEDSPQENVNVTETIEPCDDPKSEAKSVPKPKGKKTKDVKKTVKIPAEPQILSDILISCTTCHSEFPSRNKLFDHLKATGHARAPPSSSLTSVTSSRSKKEKRKNR</sequence>
<evidence type="ECO:0000256" key="13">
    <source>
        <dbReference type="ARBA" id="ARBA00074367"/>
    </source>
</evidence>
<dbReference type="PROSITE" id="PS50076">
    <property type="entry name" value="DNAJ_2"/>
    <property type="match status" value="1"/>
</dbReference>
<dbReference type="SMART" id="SM00451">
    <property type="entry name" value="ZnF_U1"/>
    <property type="match status" value="1"/>
</dbReference>
<dbReference type="InterPro" id="IPR018253">
    <property type="entry name" value="DnaJ_domain_CS"/>
</dbReference>
<dbReference type="PROSITE" id="PS00028">
    <property type="entry name" value="ZINC_FINGER_C2H2_1"/>
    <property type="match status" value="2"/>
</dbReference>
<keyword evidence="10" id="KW-0539">Nucleus</keyword>
<dbReference type="SMART" id="SM00355">
    <property type="entry name" value="ZnF_C2H2"/>
    <property type="match status" value="2"/>
</dbReference>
<dbReference type="GO" id="GO:0005737">
    <property type="term" value="C:cytoplasm"/>
    <property type="evidence" value="ECO:0007669"/>
    <property type="project" value="UniProtKB-SubCell"/>
</dbReference>
<keyword evidence="9" id="KW-0143">Chaperone</keyword>
<evidence type="ECO:0000256" key="5">
    <source>
        <dbReference type="ARBA" id="ARBA00022723"/>
    </source>
</evidence>
<dbReference type="GO" id="GO:0005730">
    <property type="term" value="C:nucleolus"/>
    <property type="evidence" value="ECO:0007669"/>
    <property type="project" value="UniProtKB-SubCell"/>
</dbReference>
<dbReference type="SMART" id="SM00271">
    <property type="entry name" value="DnaJ"/>
    <property type="match status" value="1"/>
</dbReference>
<keyword evidence="20" id="KW-1185">Reference proteome</keyword>
<dbReference type="InterPro" id="IPR003604">
    <property type="entry name" value="Matrin/U1-like-C_Znf_C2H2"/>
</dbReference>
<evidence type="ECO:0000256" key="9">
    <source>
        <dbReference type="ARBA" id="ARBA00023186"/>
    </source>
</evidence>
<evidence type="ECO:0000256" key="10">
    <source>
        <dbReference type="ARBA" id="ARBA00023242"/>
    </source>
</evidence>
<evidence type="ECO:0000256" key="6">
    <source>
        <dbReference type="ARBA" id="ARBA00022737"/>
    </source>
</evidence>
<evidence type="ECO:0000313" key="19">
    <source>
        <dbReference type="EMBL" id="VTJ80485.1"/>
    </source>
</evidence>
<dbReference type="AlphaFoldDB" id="A0A5E4CFC0"/>
<keyword evidence="6" id="KW-0677">Repeat</keyword>
<dbReference type="FunFam" id="1.10.287.110:FF:000046">
    <property type="entry name" value="dnaJ homolog subfamily C member 21"/>
    <property type="match status" value="1"/>
</dbReference>
<gene>
    <name evidence="18" type="ORF">GHT09_005719</name>
    <name evidence="19" type="ORF">MONAX_5E033965</name>
</gene>
<evidence type="ECO:0000256" key="12">
    <source>
        <dbReference type="ARBA" id="ARBA00065794"/>
    </source>
</evidence>
<dbReference type="GO" id="GO:0008270">
    <property type="term" value="F:zinc ion binding"/>
    <property type="evidence" value="ECO:0007669"/>
    <property type="project" value="UniProtKB-KW"/>
</dbReference>
<proteinExistence type="predicted"/>
<evidence type="ECO:0000256" key="15">
    <source>
        <dbReference type="SAM" id="MobiDB-lite"/>
    </source>
</evidence>
<dbReference type="Proteomes" id="UP000335636">
    <property type="component" value="Unassembled WGS sequence"/>
</dbReference>
<dbReference type="PROSITE" id="PS50157">
    <property type="entry name" value="ZINC_FINGER_C2H2_2"/>
    <property type="match status" value="2"/>
</dbReference>
<dbReference type="CDD" id="cd06257">
    <property type="entry name" value="DnaJ"/>
    <property type="match status" value="1"/>
</dbReference>
<evidence type="ECO:0000256" key="4">
    <source>
        <dbReference type="ARBA" id="ARBA00022553"/>
    </source>
</evidence>
<feature type="compositionally biased region" description="Basic and acidic residues" evidence="15">
    <location>
        <begin position="375"/>
        <end position="389"/>
    </location>
</feature>
<dbReference type="SUPFAM" id="SSF57667">
    <property type="entry name" value="beta-beta-alpha zinc fingers"/>
    <property type="match status" value="1"/>
</dbReference>
<organism evidence="19 20">
    <name type="scientific">Marmota monax</name>
    <name type="common">Woodchuck</name>
    <dbReference type="NCBI Taxonomy" id="9995"/>
    <lineage>
        <taxon>Eukaryota</taxon>
        <taxon>Metazoa</taxon>
        <taxon>Chordata</taxon>
        <taxon>Craniata</taxon>
        <taxon>Vertebrata</taxon>
        <taxon>Euteleostomi</taxon>
        <taxon>Mammalia</taxon>
        <taxon>Eutheria</taxon>
        <taxon>Euarchontoglires</taxon>
        <taxon>Glires</taxon>
        <taxon>Rodentia</taxon>
        <taxon>Sciuromorpha</taxon>
        <taxon>Sciuridae</taxon>
        <taxon>Xerinae</taxon>
        <taxon>Marmotini</taxon>
        <taxon>Marmota</taxon>
    </lineage>
</organism>
<feature type="compositionally biased region" description="Pro residues" evidence="15">
    <location>
        <begin position="67"/>
        <end position="85"/>
    </location>
</feature>
<evidence type="ECO:0000256" key="7">
    <source>
        <dbReference type="ARBA" id="ARBA00022771"/>
    </source>
</evidence>
<comment type="subcellular location">
    <subcellularLocation>
        <location evidence="1">Cytoplasm</location>
    </subcellularLocation>
    <subcellularLocation>
        <location evidence="2">Nucleus</location>
        <location evidence="2">Nucleolus</location>
    </subcellularLocation>
</comment>
<feature type="compositionally biased region" description="Basic residues" evidence="15">
    <location>
        <begin position="542"/>
        <end position="551"/>
    </location>
</feature>
<dbReference type="Pfam" id="PF21884">
    <property type="entry name" value="ZUO1-like_ZHD"/>
    <property type="match status" value="1"/>
</dbReference>
<feature type="region of interest" description="Disordered" evidence="15">
    <location>
        <begin position="1"/>
        <end position="88"/>
    </location>
</feature>
<protein>
    <recommendedName>
        <fullName evidence="13">DnaJ homolog subfamily C member 21</fullName>
    </recommendedName>
</protein>
<evidence type="ECO:0000256" key="2">
    <source>
        <dbReference type="ARBA" id="ARBA00004604"/>
    </source>
</evidence>
<dbReference type="PRINTS" id="PR00625">
    <property type="entry name" value="JDOMAIN"/>
</dbReference>
<feature type="region of interest" description="Disordered" evidence="15">
    <location>
        <begin position="590"/>
        <end position="619"/>
    </location>
</feature>